<name>A0AB34JV73_PRYPA</name>
<feature type="transmembrane region" description="Helical" evidence="2">
    <location>
        <begin position="700"/>
        <end position="719"/>
    </location>
</feature>
<feature type="transmembrane region" description="Helical" evidence="2">
    <location>
        <begin position="71"/>
        <end position="90"/>
    </location>
</feature>
<keyword evidence="2" id="KW-0812">Transmembrane</keyword>
<organism evidence="3 4">
    <name type="scientific">Prymnesium parvum</name>
    <name type="common">Toxic golden alga</name>
    <dbReference type="NCBI Taxonomy" id="97485"/>
    <lineage>
        <taxon>Eukaryota</taxon>
        <taxon>Haptista</taxon>
        <taxon>Haptophyta</taxon>
        <taxon>Prymnesiophyceae</taxon>
        <taxon>Prymnesiales</taxon>
        <taxon>Prymnesiaceae</taxon>
        <taxon>Prymnesium</taxon>
    </lineage>
</organism>
<feature type="region of interest" description="Disordered" evidence="1">
    <location>
        <begin position="1"/>
        <end position="22"/>
    </location>
</feature>
<accession>A0AB34JV73</accession>
<feature type="transmembrane region" description="Helical" evidence="2">
    <location>
        <begin position="347"/>
        <end position="368"/>
    </location>
</feature>
<reference evidence="3 4" key="1">
    <citation type="journal article" date="2024" name="Science">
        <title>Giant polyketide synthase enzymes in the biosynthesis of giant marine polyether toxins.</title>
        <authorList>
            <person name="Fallon T.R."/>
            <person name="Shende V.V."/>
            <person name="Wierzbicki I.H."/>
            <person name="Pendleton A.L."/>
            <person name="Watervoot N.F."/>
            <person name="Auber R.P."/>
            <person name="Gonzalez D.J."/>
            <person name="Wisecaver J.H."/>
            <person name="Moore B.S."/>
        </authorList>
    </citation>
    <scope>NUCLEOTIDE SEQUENCE [LARGE SCALE GENOMIC DNA]</scope>
    <source>
        <strain evidence="3 4">12B1</strain>
    </source>
</reference>
<evidence type="ECO:0000313" key="3">
    <source>
        <dbReference type="EMBL" id="KAL1524605.1"/>
    </source>
</evidence>
<evidence type="ECO:0000256" key="1">
    <source>
        <dbReference type="SAM" id="MobiDB-lite"/>
    </source>
</evidence>
<keyword evidence="2" id="KW-1133">Transmembrane helix</keyword>
<feature type="transmembrane region" description="Helical" evidence="2">
    <location>
        <begin position="595"/>
        <end position="617"/>
    </location>
</feature>
<dbReference type="Proteomes" id="UP001515480">
    <property type="component" value="Unassembled WGS sequence"/>
</dbReference>
<evidence type="ECO:0008006" key="5">
    <source>
        <dbReference type="Google" id="ProtNLM"/>
    </source>
</evidence>
<sequence>MTPEANPPTEDDATASHKPSPEAVDLGKRMTAVQHFLLFAAVASPTAIGCLFFSVMGYGDDTYVWLNEQHYSTAGPIALAVGIAVLLHVLDASSWKGWLVLLRYAAFLAIALGLGVGCCLAAKTYPYASLQFIMLLIPASVFFTRRVLMSCTPLWRFFVSLSFSLLVVAALVIFYFTLWVFALDPPSSRIETGWNPDWTNYWGGEVKVYWRRRLECEPYNASGAQNDVDCYDAAFLWWFFPAMLSIALLLFALTCRLLSRTLKPTAAHPDIKLVKMLIQLVCLAFGMIYVAASIASAGLGLAKVVLLAMFCLVIVTLAVVGGSIGWDRLFEAIKPLFDTITASNSTFEYVLALGILCGIIPITFYLLVSFVHQSVFRRFFSPWCTLPPQGGSYFTEDTSHRLAKLRTKHWGSIWAKVIILGLVYLVMQVLVSQGVVVFLSGLNALLEPVHLAAVLVIFLAVGIAMFLIPIIPGVPVYICAGVMIPWNMMSDEEKQSTSSTAPSSFWNGVVIACVLSSALKFIAIAIQQEVIGRLLGQRVAIRAACGMNSSAMRSIRVVLQRPGMTADKSMILVGGPDWPTSVATGIMGLSLPQMLLGSVPVLVLIIPSVLLGAFQLLSSREGWEVLSDIVTLLALAMQLGAMIGFAAVVEKASVKYAADLAVLPIDEEVRVLDEQQEVFVKAWRDASDWTKANFPPVRKGFLLVGAALTIFAFHMSIGFRCFERVSVADRYHDPPISSNPFNVIRPPGWALLILFLLATACILIHRSWLTKRTNELVASGEYADAREGDEEKRTAPLPAAAINTPVRPPPEAKLQPAGHPGSFDVALNVPVPPAPALNVKESADHISRA</sequence>
<feature type="transmembrane region" description="Helical" evidence="2">
    <location>
        <begin position="157"/>
        <end position="182"/>
    </location>
</feature>
<feature type="region of interest" description="Disordered" evidence="1">
    <location>
        <begin position="782"/>
        <end position="826"/>
    </location>
</feature>
<keyword evidence="4" id="KW-1185">Reference proteome</keyword>
<comment type="caution">
    <text evidence="3">The sequence shown here is derived from an EMBL/GenBank/DDBJ whole genome shotgun (WGS) entry which is preliminary data.</text>
</comment>
<keyword evidence="2" id="KW-0472">Membrane</keyword>
<feature type="transmembrane region" description="Helical" evidence="2">
    <location>
        <begin position="451"/>
        <end position="484"/>
    </location>
</feature>
<evidence type="ECO:0000256" key="2">
    <source>
        <dbReference type="SAM" id="Phobius"/>
    </source>
</evidence>
<dbReference type="AlphaFoldDB" id="A0AB34JV73"/>
<proteinExistence type="predicted"/>
<feature type="transmembrane region" description="Helical" evidence="2">
    <location>
        <begin position="504"/>
        <end position="526"/>
    </location>
</feature>
<feature type="transmembrane region" description="Helical" evidence="2">
    <location>
        <begin position="305"/>
        <end position="326"/>
    </location>
</feature>
<feature type="transmembrane region" description="Helical" evidence="2">
    <location>
        <begin position="276"/>
        <end position="299"/>
    </location>
</feature>
<evidence type="ECO:0000313" key="4">
    <source>
        <dbReference type="Proteomes" id="UP001515480"/>
    </source>
</evidence>
<feature type="transmembrane region" description="Helical" evidence="2">
    <location>
        <begin position="36"/>
        <end position="59"/>
    </location>
</feature>
<feature type="transmembrane region" description="Helical" evidence="2">
    <location>
        <begin position="413"/>
        <end position="439"/>
    </location>
</feature>
<feature type="transmembrane region" description="Helical" evidence="2">
    <location>
        <begin position="629"/>
        <end position="649"/>
    </location>
</feature>
<feature type="transmembrane region" description="Helical" evidence="2">
    <location>
        <begin position="235"/>
        <end position="255"/>
    </location>
</feature>
<dbReference type="EMBL" id="JBGBPQ010000005">
    <property type="protein sequence ID" value="KAL1524605.1"/>
    <property type="molecule type" value="Genomic_DNA"/>
</dbReference>
<feature type="transmembrane region" description="Helical" evidence="2">
    <location>
        <begin position="748"/>
        <end position="765"/>
    </location>
</feature>
<protein>
    <recommendedName>
        <fullName evidence="5">Solute carrier family 40 protein</fullName>
    </recommendedName>
</protein>
<gene>
    <name evidence="3" type="ORF">AB1Y20_019494</name>
</gene>
<feature type="transmembrane region" description="Helical" evidence="2">
    <location>
        <begin position="102"/>
        <end position="122"/>
    </location>
</feature>
<feature type="compositionally biased region" description="Basic and acidic residues" evidence="1">
    <location>
        <begin position="783"/>
        <end position="794"/>
    </location>
</feature>
<feature type="transmembrane region" description="Helical" evidence="2">
    <location>
        <begin position="128"/>
        <end position="145"/>
    </location>
</feature>